<keyword evidence="1" id="KW-0732">Signal</keyword>
<protein>
    <submittedName>
        <fullName evidence="2">Uncharacterized protein</fullName>
    </submittedName>
</protein>
<evidence type="ECO:0000313" key="3">
    <source>
        <dbReference type="Proteomes" id="UP000245702"/>
    </source>
</evidence>
<evidence type="ECO:0000313" key="2">
    <source>
        <dbReference type="EMBL" id="CVK18329.1"/>
    </source>
</evidence>
<accession>A0ABP2C1L4</accession>
<comment type="caution">
    <text evidence="2">The sequence shown here is derived from an EMBL/GenBank/DDBJ whole genome shotgun (WGS) entry which is preliminary data.</text>
</comment>
<evidence type="ECO:0000256" key="1">
    <source>
        <dbReference type="SAM" id="SignalP"/>
    </source>
</evidence>
<gene>
    <name evidence="2" type="ORF">SSPH_00966</name>
</gene>
<sequence>MRILLKAISLGLLILLLNLPLTQTHSAATVNQPVSGVALMPPMVQLSGHVTLINCYAPSNSCYAVIELREPPGKAIVVRTSEQKLQSLLETALATGKLISFVGQNVMIASPPRGGTWNMEVYAIDEITLYNKTL</sequence>
<feature type="signal peptide" evidence="1">
    <location>
        <begin position="1"/>
        <end position="27"/>
    </location>
</feature>
<proteinExistence type="predicted"/>
<dbReference type="RefSeq" id="WP_075753248.1">
    <property type="nucleotide sequence ID" value="NZ_CP146991.1"/>
</dbReference>
<feature type="chain" id="PRO_5045666418" evidence="1">
    <location>
        <begin position="28"/>
        <end position="134"/>
    </location>
</feature>
<organism evidence="2 3">
    <name type="scientific">Sporomusa sphaeroides DSM 2875</name>
    <dbReference type="NCBI Taxonomy" id="1337886"/>
    <lineage>
        <taxon>Bacteria</taxon>
        <taxon>Bacillati</taxon>
        <taxon>Bacillota</taxon>
        <taxon>Negativicutes</taxon>
        <taxon>Selenomonadales</taxon>
        <taxon>Sporomusaceae</taxon>
        <taxon>Sporomusa</taxon>
    </lineage>
</organism>
<dbReference type="EMBL" id="FCOW01000003">
    <property type="protein sequence ID" value="CVK18329.1"/>
    <property type="molecule type" value="Genomic_DNA"/>
</dbReference>
<dbReference type="Proteomes" id="UP000245702">
    <property type="component" value="Unassembled WGS sequence"/>
</dbReference>
<keyword evidence="3" id="KW-1185">Reference proteome</keyword>
<name>A0ABP2C1L4_9FIRM</name>
<reference evidence="2 3" key="1">
    <citation type="submission" date="2016-01" db="EMBL/GenBank/DDBJ databases">
        <authorList>
            <person name="Brown R."/>
        </authorList>
    </citation>
    <scope>NUCLEOTIDE SEQUENCE [LARGE SCALE GENOMIC DNA]</scope>
    <source>
        <strain evidence="2">Sporomusa sphaeroides DSM 2875</strain>
    </source>
</reference>